<reference evidence="7" key="4">
    <citation type="submission" date="2024-05" db="EMBL/GenBank/DDBJ databases">
        <authorList>
            <person name="Sun Q."/>
            <person name="Zhou Y."/>
        </authorList>
    </citation>
    <scope>NUCLEOTIDE SEQUENCE</scope>
    <source>
        <strain evidence="7">CGMCC 1.15931</strain>
    </source>
</reference>
<gene>
    <name evidence="7" type="ORF">GCM10011572_36460</name>
    <name evidence="8" type="ORF">GM672_03120</name>
</gene>
<reference evidence="8 9" key="3">
    <citation type="submission" date="2019-11" db="EMBL/GenBank/DDBJ databases">
        <title>Type strains purchased from KCTC, JCM and DSMZ.</title>
        <authorList>
            <person name="Lu H."/>
        </authorList>
    </citation>
    <scope>NUCLEOTIDE SEQUENCE [LARGE SCALE GENOMIC DNA]</scope>
    <source>
        <strain evidence="8 9">KCTC 52429</strain>
    </source>
</reference>
<comment type="caution">
    <text evidence="8">The sequence shown here is derived from an EMBL/GenBank/DDBJ whole genome shotgun (WGS) entry which is preliminary data.</text>
</comment>
<evidence type="ECO:0000256" key="3">
    <source>
        <dbReference type="ARBA" id="ARBA00022801"/>
    </source>
</evidence>
<organism evidence="8 9">
    <name type="scientific">Pseudoduganella buxea</name>
    <dbReference type="NCBI Taxonomy" id="1949069"/>
    <lineage>
        <taxon>Bacteria</taxon>
        <taxon>Pseudomonadati</taxon>
        <taxon>Pseudomonadota</taxon>
        <taxon>Betaproteobacteria</taxon>
        <taxon>Burkholderiales</taxon>
        <taxon>Oxalobacteraceae</taxon>
        <taxon>Telluria group</taxon>
        <taxon>Pseudoduganella</taxon>
    </lineage>
</organism>
<proteinExistence type="inferred from homology"/>
<dbReference type="Proteomes" id="UP000622638">
    <property type="component" value="Unassembled WGS sequence"/>
</dbReference>
<dbReference type="OrthoDB" id="177947at2"/>
<evidence type="ECO:0000313" key="9">
    <source>
        <dbReference type="Proteomes" id="UP000430634"/>
    </source>
</evidence>
<dbReference type="RefSeq" id="WP_155469068.1">
    <property type="nucleotide sequence ID" value="NZ_BMKG01000016.1"/>
</dbReference>
<dbReference type="CDD" id="cd18817">
    <property type="entry name" value="GH43f_LbAraf43-like"/>
    <property type="match status" value="1"/>
</dbReference>
<dbReference type="Proteomes" id="UP000430634">
    <property type="component" value="Unassembled WGS sequence"/>
</dbReference>
<dbReference type="EMBL" id="WNKZ01000005">
    <property type="protein sequence ID" value="MTV51720.1"/>
    <property type="molecule type" value="Genomic_DNA"/>
</dbReference>
<name>A0A6I3SRJ1_9BURK</name>
<dbReference type="SUPFAM" id="SSF75005">
    <property type="entry name" value="Arabinanase/levansucrase/invertase"/>
    <property type="match status" value="2"/>
</dbReference>
<sequence length="654" mass="72324">MHLPSFSSAAGFVPVAFFAFCMAAQGAPAFDNPLVRQRADPHVTLHTDGHYYFTATVPEYDRIELRRARTLGGLAQGQVKVVWKRHAAGPMSHHIWAPELHRIEGKWYLYFTASRADAIWDIRLYVLENGADDPFEGEWIERGQLNTGWESFSLDATTFALDGRRYLVWTQRPPARVKQVTAIYIASMDTPLSIAGPATLLSEPEYPWERVKHDVNEAPAVLVKNGRVFLTYSASATDANYALGMLTAPVGADLLDAKAWTKSARPVFASSAANGQYGPGHNAFTTTPDGRTDILVYHARNYRDIVGDPLKNPDRHTRAQSIAWRADGTPDFGVPVADAGQVAAKPLFRDPVSDGAADPVVIWNAARQRWWMFYTSRRANVPVVPAVEWVHGSPIGIAESADNGATWQYVGTAEIELPPELAGTAPTHWAPDIVRAPDGTHHMFLTVVPGVFADWKHPRRIVHLTSTDLRHWRHPRALALASDKVIDAAVVALPEGGWRMWYNNEADGKSVWYADSTDLADWRPGGRAIGDQAGEGPKVFRWRGSWWMITDVWKGLAVYRSQDALDWRRQAGTLLQAPGQGPDDGVIGGHPDVVVSGGRAFLFYFTHPGRTPGLEKRDGPEQRRSSIQVVELTEKEGVLSAERDAPTRINLVAP</sequence>
<dbReference type="GO" id="GO:0004553">
    <property type="term" value="F:hydrolase activity, hydrolyzing O-glycosyl compounds"/>
    <property type="evidence" value="ECO:0007669"/>
    <property type="project" value="InterPro"/>
</dbReference>
<keyword evidence="10" id="KW-1185">Reference proteome</keyword>
<evidence type="ECO:0000313" key="7">
    <source>
        <dbReference type="EMBL" id="GGC11811.1"/>
    </source>
</evidence>
<dbReference type="EMBL" id="BMKG01000016">
    <property type="protein sequence ID" value="GGC11811.1"/>
    <property type="molecule type" value="Genomic_DNA"/>
</dbReference>
<keyword evidence="2 6" id="KW-0732">Signal</keyword>
<evidence type="ECO:0000256" key="6">
    <source>
        <dbReference type="SAM" id="SignalP"/>
    </source>
</evidence>
<feature type="chain" id="PRO_5026159315" evidence="6">
    <location>
        <begin position="24"/>
        <end position="654"/>
    </location>
</feature>
<dbReference type="PANTHER" id="PTHR43817:SF1">
    <property type="entry name" value="HYDROLASE, FAMILY 43, PUTATIVE (AFU_ORTHOLOGUE AFUA_3G01660)-RELATED"/>
    <property type="match status" value="1"/>
</dbReference>
<feature type="signal peptide" evidence="6">
    <location>
        <begin position="1"/>
        <end position="23"/>
    </location>
</feature>
<dbReference type="InterPro" id="IPR023296">
    <property type="entry name" value="Glyco_hydro_beta-prop_sf"/>
</dbReference>
<evidence type="ECO:0000256" key="2">
    <source>
        <dbReference type="ARBA" id="ARBA00022729"/>
    </source>
</evidence>
<dbReference type="Gene3D" id="2.115.10.20">
    <property type="entry name" value="Glycosyl hydrolase domain, family 43"/>
    <property type="match status" value="3"/>
</dbReference>
<protein>
    <submittedName>
        <fullName evidence="8">Family 43 glycosylhydrolase</fullName>
    </submittedName>
</protein>
<accession>A0A6I3SRJ1</accession>
<reference evidence="7" key="1">
    <citation type="journal article" date="2014" name="Int. J. Syst. Evol. Microbiol.">
        <title>Complete genome of a new Firmicutes species belonging to the dominant human colonic microbiota ('Ruminococcus bicirculans') reveals two chromosomes and a selective capacity to utilize plant glucans.</title>
        <authorList>
            <consortium name="NISC Comparative Sequencing Program"/>
            <person name="Wegmann U."/>
            <person name="Louis P."/>
            <person name="Goesmann A."/>
            <person name="Henrissat B."/>
            <person name="Duncan S.H."/>
            <person name="Flint H.J."/>
        </authorList>
    </citation>
    <scope>NUCLEOTIDE SEQUENCE</scope>
    <source>
        <strain evidence="7">CGMCC 1.15931</strain>
    </source>
</reference>
<evidence type="ECO:0000256" key="1">
    <source>
        <dbReference type="ARBA" id="ARBA00009865"/>
    </source>
</evidence>
<comment type="similarity">
    <text evidence="1">Belongs to the glycosyl hydrolase 43 family.</text>
</comment>
<dbReference type="InterPro" id="IPR006710">
    <property type="entry name" value="Glyco_hydro_43"/>
</dbReference>
<dbReference type="AlphaFoldDB" id="A0A6I3SRJ1"/>
<dbReference type="PANTHER" id="PTHR43817">
    <property type="entry name" value="GLYCOSYL HYDROLASE"/>
    <property type="match status" value="1"/>
</dbReference>
<reference evidence="10" key="2">
    <citation type="journal article" date="2019" name="Int. J. Syst. Evol. Microbiol.">
        <title>The Global Catalogue of Microorganisms (GCM) 10K type strain sequencing project: providing services to taxonomists for standard genome sequencing and annotation.</title>
        <authorList>
            <consortium name="The Broad Institute Genomics Platform"/>
            <consortium name="The Broad Institute Genome Sequencing Center for Infectious Disease"/>
            <person name="Wu L."/>
            <person name="Ma J."/>
        </authorList>
    </citation>
    <scope>NUCLEOTIDE SEQUENCE [LARGE SCALE GENOMIC DNA]</scope>
    <source>
        <strain evidence="10">CGMCC 1.15931</strain>
    </source>
</reference>
<evidence type="ECO:0000256" key="5">
    <source>
        <dbReference type="PIRSR" id="PIRSR606710-2"/>
    </source>
</evidence>
<keyword evidence="4" id="KW-0326">Glycosidase</keyword>
<evidence type="ECO:0000313" key="8">
    <source>
        <dbReference type="EMBL" id="MTV51720.1"/>
    </source>
</evidence>
<dbReference type="GO" id="GO:0005975">
    <property type="term" value="P:carbohydrate metabolic process"/>
    <property type="evidence" value="ECO:0007669"/>
    <property type="project" value="InterPro"/>
</dbReference>
<dbReference type="Pfam" id="PF04616">
    <property type="entry name" value="Glyco_hydro_43"/>
    <property type="match status" value="1"/>
</dbReference>
<evidence type="ECO:0000256" key="4">
    <source>
        <dbReference type="ARBA" id="ARBA00023295"/>
    </source>
</evidence>
<keyword evidence="3 8" id="KW-0378">Hydrolase</keyword>
<feature type="site" description="Important for catalytic activity, responsible for pKa modulation of the active site Glu and correct orientation of both the proton donor and substrate" evidence="5">
    <location>
        <position position="155"/>
    </location>
</feature>
<evidence type="ECO:0000313" key="10">
    <source>
        <dbReference type="Proteomes" id="UP000622638"/>
    </source>
</evidence>
<dbReference type="CDD" id="cd08984">
    <property type="entry name" value="GH43-like"/>
    <property type="match status" value="1"/>
</dbReference>